<evidence type="ECO:0000313" key="2">
    <source>
        <dbReference type="Proteomes" id="UP000655830"/>
    </source>
</evidence>
<dbReference type="AlphaFoldDB" id="A0A926EDA2"/>
<gene>
    <name evidence="1" type="ORF">H8718_01235</name>
</gene>
<evidence type="ECO:0000313" key="1">
    <source>
        <dbReference type="EMBL" id="MBC8578164.1"/>
    </source>
</evidence>
<protein>
    <submittedName>
        <fullName evidence="1">Uncharacterized protein</fullName>
    </submittedName>
</protein>
<comment type="caution">
    <text evidence="1">The sequence shown here is derived from an EMBL/GenBank/DDBJ whole genome shotgun (WGS) entry which is preliminary data.</text>
</comment>
<accession>A0A926EDA2</accession>
<keyword evidence="2" id="KW-1185">Reference proteome</keyword>
<proteinExistence type="predicted"/>
<reference evidence="1" key="1">
    <citation type="submission" date="2020-08" db="EMBL/GenBank/DDBJ databases">
        <title>Genome public.</title>
        <authorList>
            <person name="Liu C."/>
            <person name="Sun Q."/>
        </authorList>
    </citation>
    <scope>NUCLEOTIDE SEQUENCE</scope>
    <source>
        <strain evidence="1">NSJ-12</strain>
    </source>
</reference>
<organism evidence="1 2">
    <name type="scientific">Zhenhengia yiwuensis</name>
    <dbReference type="NCBI Taxonomy" id="2763666"/>
    <lineage>
        <taxon>Bacteria</taxon>
        <taxon>Bacillati</taxon>
        <taxon>Bacillota</taxon>
        <taxon>Clostridia</taxon>
        <taxon>Lachnospirales</taxon>
        <taxon>Lachnospiraceae</taxon>
        <taxon>Zhenhengia</taxon>
    </lineage>
</organism>
<sequence>MFLRKLYEAHFTIKECLSLYTEGSPEWQLEQDKMKLLKMIIQFIKTEGVKQAPAKAKLDAIMTTHFDYARVASMFNTTVNSIKASISYLSKSIESKVGVDTLDLLLAGDLESARSNFQACSNIYNLNDLIIGDIANRIPLRVPKEMDLGCCIGELEFLKSVSLPYIRKEFTNLSLEKLILIRYILETSDSRYSNEKRLLHAYILGNMSRENFLFSLE</sequence>
<dbReference type="EMBL" id="JACRSY010000002">
    <property type="protein sequence ID" value="MBC8578164.1"/>
    <property type="molecule type" value="Genomic_DNA"/>
</dbReference>
<dbReference type="Proteomes" id="UP000655830">
    <property type="component" value="Unassembled WGS sequence"/>
</dbReference>
<name>A0A926EDA2_9FIRM</name>
<dbReference type="RefSeq" id="WP_249331229.1">
    <property type="nucleotide sequence ID" value="NZ_JACRSY010000002.1"/>
</dbReference>